<keyword evidence="1" id="KW-0732">Signal</keyword>
<dbReference type="PROSITE" id="PS51257">
    <property type="entry name" value="PROKAR_LIPOPROTEIN"/>
    <property type="match status" value="1"/>
</dbReference>
<evidence type="ECO:0000313" key="2">
    <source>
        <dbReference type="EMBL" id="QEC65331.1"/>
    </source>
</evidence>
<organism evidence="2 3">
    <name type="scientific">Mucilaginibacter ginsenosidivorans</name>
    <dbReference type="NCBI Taxonomy" id="398053"/>
    <lineage>
        <taxon>Bacteria</taxon>
        <taxon>Pseudomonadati</taxon>
        <taxon>Bacteroidota</taxon>
        <taxon>Sphingobacteriia</taxon>
        <taxon>Sphingobacteriales</taxon>
        <taxon>Sphingobacteriaceae</taxon>
        <taxon>Mucilaginibacter</taxon>
    </lineage>
</organism>
<name>A0A5B8V3Q3_9SPHI</name>
<dbReference type="RefSeq" id="WP_147034162.1">
    <property type="nucleotide sequence ID" value="NZ_CP042436.1"/>
</dbReference>
<dbReference type="AlphaFoldDB" id="A0A5B8V3Q3"/>
<evidence type="ECO:0000313" key="3">
    <source>
        <dbReference type="Proteomes" id="UP000321479"/>
    </source>
</evidence>
<feature type="chain" id="PRO_5022889510" evidence="1">
    <location>
        <begin position="18"/>
        <end position="169"/>
    </location>
</feature>
<sequence length="169" mass="18245">MKRLLPLILLLPLAWCACVSKSNVKPTTIDKGTITATIGGVDETFNISDSVYYVPKQPQTADWVFKASGWAANGDRIWFIVDYQAPILAGGTYNNDDPTRPINVTISYIMPGKQYIASYPSPVSVSITAFTSTNVQGTFSGSPANNGEVKSVTNGKFNLDFATPVTITQ</sequence>
<dbReference type="EMBL" id="CP042436">
    <property type="protein sequence ID" value="QEC65331.1"/>
    <property type="molecule type" value="Genomic_DNA"/>
</dbReference>
<protein>
    <submittedName>
        <fullName evidence="2">Uncharacterized protein</fullName>
    </submittedName>
</protein>
<feature type="signal peptide" evidence="1">
    <location>
        <begin position="1"/>
        <end position="17"/>
    </location>
</feature>
<gene>
    <name evidence="2" type="ORF">FRZ54_23080</name>
</gene>
<reference evidence="2 3" key="1">
    <citation type="journal article" date="2017" name="Curr. Microbiol.">
        <title>Mucilaginibacter ginsenosidivorans sp. nov., Isolated from Soil of Ginseng Field.</title>
        <authorList>
            <person name="Kim M.M."/>
            <person name="Siddiqi M.Z."/>
            <person name="Im W.T."/>
        </authorList>
    </citation>
    <scope>NUCLEOTIDE SEQUENCE [LARGE SCALE GENOMIC DNA]</scope>
    <source>
        <strain evidence="2 3">Gsoil 3017</strain>
    </source>
</reference>
<proteinExistence type="predicted"/>
<keyword evidence="3" id="KW-1185">Reference proteome</keyword>
<dbReference type="Proteomes" id="UP000321479">
    <property type="component" value="Chromosome"/>
</dbReference>
<dbReference type="KEGG" id="mgin:FRZ54_23080"/>
<accession>A0A5B8V3Q3</accession>
<evidence type="ECO:0000256" key="1">
    <source>
        <dbReference type="SAM" id="SignalP"/>
    </source>
</evidence>